<name>A0AAD9ZS77_9ROSI</name>
<dbReference type="PANTHER" id="PTHR47074">
    <property type="entry name" value="BNAC02G40300D PROTEIN"/>
    <property type="match status" value="1"/>
</dbReference>
<dbReference type="Proteomes" id="UP001281410">
    <property type="component" value="Unassembled WGS sequence"/>
</dbReference>
<accession>A0AAD9ZS77</accession>
<dbReference type="InterPro" id="IPR012337">
    <property type="entry name" value="RNaseH-like_sf"/>
</dbReference>
<dbReference type="InterPro" id="IPR036397">
    <property type="entry name" value="RNaseH_sf"/>
</dbReference>
<dbReference type="EMBL" id="JANJYJ010000009">
    <property type="protein sequence ID" value="KAK3189735.1"/>
    <property type="molecule type" value="Genomic_DNA"/>
</dbReference>
<evidence type="ECO:0000313" key="2">
    <source>
        <dbReference type="Proteomes" id="UP001281410"/>
    </source>
</evidence>
<dbReference type="AlphaFoldDB" id="A0AAD9ZS77"/>
<protein>
    <recommendedName>
        <fullName evidence="3">RNase H type-1 domain-containing protein</fullName>
    </recommendedName>
</protein>
<dbReference type="PANTHER" id="PTHR47074:SF75">
    <property type="entry name" value="RNASE H TYPE-1 DOMAIN-CONTAINING PROTEIN"/>
    <property type="match status" value="1"/>
</dbReference>
<dbReference type="Gene3D" id="3.30.420.10">
    <property type="entry name" value="Ribonuclease H-like superfamily/Ribonuclease H"/>
    <property type="match status" value="1"/>
</dbReference>
<keyword evidence="2" id="KW-1185">Reference proteome</keyword>
<evidence type="ECO:0008006" key="3">
    <source>
        <dbReference type="Google" id="ProtNLM"/>
    </source>
</evidence>
<organism evidence="1 2">
    <name type="scientific">Dipteronia sinensis</name>
    <dbReference type="NCBI Taxonomy" id="43782"/>
    <lineage>
        <taxon>Eukaryota</taxon>
        <taxon>Viridiplantae</taxon>
        <taxon>Streptophyta</taxon>
        <taxon>Embryophyta</taxon>
        <taxon>Tracheophyta</taxon>
        <taxon>Spermatophyta</taxon>
        <taxon>Magnoliopsida</taxon>
        <taxon>eudicotyledons</taxon>
        <taxon>Gunneridae</taxon>
        <taxon>Pentapetalae</taxon>
        <taxon>rosids</taxon>
        <taxon>malvids</taxon>
        <taxon>Sapindales</taxon>
        <taxon>Sapindaceae</taxon>
        <taxon>Hippocastanoideae</taxon>
        <taxon>Acereae</taxon>
        <taxon>Dipteronia</taxon>
    </lineage>
</organism>
<dbReference type="SUPFAM" id="SSF53098">
    <property type="entry name" value="Ribonuclease H-like"/>
    <property type="match status" value="1"/>
</dbReference>
<dbReference type="InterPro" id="IPR052929">
    <property type="entry name" value="RNase_H-like_EbsB-rel"/>
</dbReference>
<sequence length="185" mass="20668">MIKKIIVSPILATDRLIWIPSRSGIPSFSDFYDMVHVTKPKISASFQAIYHIWKVRNDQRFNNKTPSLVHFFASCKAKIQLNCALCSGYVKCSDGPILNLLGVHLQLQKSPKIFSFYWVPPLAPWIKVNTDGSSKGNPGLGSCSGVYRDSSGRFISAPLGICDSFFTEMKAVLLAINFAFPYGWR</sequence>
<gene>
    <name evidence="1" type="ORF">Dsin_029296</name>
</gene>
<dbReference type="CDD" id="cd06222">
    <property type="entry name" value="RNase_H_like"/>
    <property type="match status" value="1"/>
</dbReference>
<comment type="caution">
    <text evidence="1">The sequence shown here is derived from an EMBL/GenBank/DDBJ whole genome shotgun (WGS) entry which is preliminary data.</text>
</comment>
<evidence type="ECO:0000313" key="1">
    <source>
        <dbReference type="EMBL" id="KAK3189735.1"/>
    </source>
</evidence>
<reference evidence="1" key="1">
    <citation type="journal article" date="2023" name="Plant J.">
        <title>Genome sequences and population genomics provide insights into the demographic history, inbreeding, and mutation load of two 'living fossil' tree species of Dipteronia.</title>
        <authorList>
            <person name="Feng Y."/>
            <person name="Comes H.P."/>
            <person name="Chen J."/>
            <person name="Zhu S."/>
            <person name="Lu R."/>
            <person name="Zhang X."/>
            <person name="Li P."/>
            <person name="Qiu J."/>
            <person name="Olsen K.M."/>
            <person name="Qiu Y."/>
        </authorList>
    </citation>
    <scope>NUCLEOTIDE SEQUENCE</scope>
    <source>
        <strain evidence="1">NBL</strain>
    </source>
</reference>
<dbReference type="InterPro" id="IPR044730">
    <property type="entry name" value="RNase_H-like_dom_plant"/>
</dbReference>
<proteinExistence type="predicted"/>
<dbReference type="GO" id="GO:0003676">
    <property type="term" value="F:nucleic acid binding"/>
    <property type="evidence" value="ECO:0007669"/>
    <property type="project" value="InterPro"/>
</dbReference>